<comment type="catalytic activity">
    <reaction evidence="7">
        <text>apo-[ACP] + CoA = holo-[ACP] + adenosine 3',5'-bisphosphate + H(+)</text>
        <dbReference type="Rhea" id="RHEA:12068"/>
        <dbReference type="Rhea" id="RHEA-COMP:9685"/>
        <dbReference type="Rhea" id="RHEA-COMP:9690"/>
        <dbReference type="ChEBI" id="CHEBI:15378"/>
        <dbReference type="ChEBI" id="CHEBI:29999"/>
        <dbReference type="ChEBI" id="CHEBI:57287"/>
        <dbReference type="ChEBI" id="CHEBI:58343"/>
        <dbReference type="ChEBI" id="CHEBI:64479"/>
        <dbReference type="EC" id="2.7.8.7"/>
    </reaction>
    <physiologicalReaction direction="left-to-right" evidence="7">
        <dbReference type="Rhea" id="RHEA:12069"/>
    </physiologicalReaction>
</comment>
<evidence type="ECO:0000259" key="10">
    <source>
        <dbReference type="Pfam" id="PF22624"/>
    </source>
</evidence>
<dbReference type="InterPro" id="IPR050559">
    <property type="entry name" value="P-Pant_transferase_sf"/>
</dbReference>
<protein>
    <recommendedName>
        <fullName evidence="3">L-aminoadipate-semialdehyde dehydrogenase-phosphopantetheinyl transferase</fullName>
        <ecNumber evidence="2">2.7.8.7</ecNumber>
    </recommendedName>
    <alternativeName>
        <fullName evidence="5">4'-phosphopantetheinyl transferase</fullName>
    </alternativeName>
    <alternativeName>
        <fullName evidence="6">Alpha-aminoadipic semialdehyde dehydrogenase-phosphopantetheinyl transferase</fullName>
    </alternativeName>
</protein>
<evidence type="ECO:0000313" key="12">
    <source>
        <dbReference type="Proteomes" id="UP000288716"/>
    </source>
</evidence>
<organism evidence="11 12">
    <name type="scientific">Leptotrombidium deliense</name>
    <dbReference type="NCBI Taxonomy" id="299467"/>
    <lineage>
        <taxon>Eukaryota</taxon>
        <taxon>Metazoa</taxon>
        <taxon>Ecdysozoa</taxon>
        <taxon>Arthropoda</taxon>
        <taxon>Chelicerata</taxon>
        <taxon>Arachnida</taxon>
        <taxon>Acari</taxon>
        <taxon>Acariformes</taxon>
        <taxon>Trombidiformes</taxon>
        <taxon>Prostigmata</taxon>
        <taxon>Anystina</taxon>
        <taxon>Parasitengona</taxon>
        <taxon>Trombiculoidea</taxon>
        <taxon>Trombiculidae</taxon>
        <taxon>Leptotrombidium</taxon>
    </lineage>
</organism>
<dbReference type="PANTHER" id="PTHR12215:SF10">
    <property type="entry name" value="L-AMINOADIPATE-SEMIALDEHYDE DEHYDROGENASE-PHOSPHOPANTETHEINYL TRANSFERASE"/>
    <property type="match status" value="1"/>
</dbReference>
<gene>
    <name evidence="11" type="ORF">B4U80_01091</name>
</gene>
<evidence type="ECO:0000256" key="8">
    <source>
        <dbReference type="ARBA" id="ARBA00048794"/>
    </source>
</evidence>
<dbReference type="VEuPathDB" id="VectorBase:LDEU012954"/>
<dbReference type="InterPro" id="IPR055066">
    <property type="entry name" value="AASDHPPT_N"/>
</dbReference>
<name>A0A443RUR8_9ACAR</name>
<dbReference type="GO" id="GO:0019878">
    <property type="term" value="P:lysine biosynthetic process via aminoadipic acid"/>
    <property type="evidence" value="ECO:0007669"/>
    <property type="project" value="TreeGrafter"/>
</dbReference>
<proteinExistence type="inferred from homology"/>
<dbReference type="PANTHER" id="PTHR12215">
    <property type="entry name" value="PHOSPHOPANTETHEINE TRANSFERASE"/>
    <property type="match status" value="1"/>
</dbReference>
<keyword evidence="12" id="KW-1185">Reference proteome</keyword>
<evidence type="ECO:0000256" key="2">
    <source>
        <dbReference type="ARBA" id="ARBA00013172"/>
    </source>
</evidence>
<evidence type="ECO:0000256" key="6">
    <source>
        <dbReference type="ARBA" id="ARBA00033443"/>
    </source>
</evidence>
<dbReference type="STRING" id="299467.A0A443RUR8"/>
<dbReference type="EMBL" id="NCKV01030393">
    <property type="protein sequence ID" value="RWS19086.1"/>
    <property type="molecule type" value="Genomic_DNA"/>
</dbReference>
<evidence type="ECO:0000256" key="5">
    <source>
        <dbReference type="ARBA" id="ARBA00030484"/>
    </source>
</evidence>
<feature type="domain" description="4'-phosphopantetheinyl transferase" evidence="9">
    <location>
        <begin position="70"/>
        <end position="187"/>
    </location>
</feature>
<evidence type="ECO:0000256" key="3">
    <source>
        <dbReference type="ARBA" id="ARBA00016301"/>
    </source>
</evidence>
<dbReference type="FunFam" id="3.90.470.20:FF:000003">
    <property type="entry name" value="L-aminoadipate-semialdehyde dehydrogenase-phosphopantetheinyl transferase"/>
    <property type="match status" value="1"/>
</dbReference>
<feature type="non-terminal residue" evidence="11">
    <location>
        <position position="1"/>
    </location>
</feature>
<dbReference type="Pfam" id="PF01648">
    <property type="entry name" value="ACPS"/>
    <property type="match status" value="1"/>
</dbReference>
<dbReference type="Proteomes" id="UP000288716">
    <property type="component" value="Unassembled WGS sequence"/>
</dbReference>
<keyword evidence="4 11" id="KW-0808">Transferase</keyword>
<accession>A0A443RUR8</accession>
<dbReference type="GO" id="GO:0005829">
    <property type="term" value="C:cytosol"/>
    <property type="evidence" value="ECO:0007669"/>
    <property type="project" value="TreeGrafter"/>
</dbReference>
<dbReference type="AlphaFoldDB" id="A0A443RUR8"/>
<evidence type="ECO:0000313" key="11">
    <source>
        <dbReference type="EMBL" id="RWS19086.1"/>
    </source>
</evidence>
<dbReference type="EC" id="2.7.8.7" evidence="2"/>
<evidence type="ECO:0000256" key="7">
    <source>
        <dbReference type="ARBA" id="ARBA00048641"/>
    </source>
</evidence>
<dbReference type="SUPFAM" id="SSF56214">
    <property type="entry name" value="4'-phosphopantetheinyl transferase"/>
    <property type="match status" value="2"/>
</dbReference>
<dbReference type="InterPro" id="IPR008278">
    <property type="entry name" value="4-PPantetheinyl_Trfase_dom"/>
</dbReference>
<sequence length="240" mass="27496">KQALIGRLMMRKCVSTAFSLPSNAITFGRSEKGKPILDKELVKKLNTNYDFNVSHNGNFAVLAADCKRKVGVDVMNIEYKRSKELSEFFRLMNRQFSDDEWIFIRAADSDREKMSRFIRLWCLKESFVKAEGFGITVDLQNISFICKTVELSTKHITNDTLIRVNGSVLKNWVFEESLLDTNHCVAVAYEIQENENKTNDSAAQLFQVLTFDKIIENVIEIHKSDDSVWDTFANKAESAT</sequence>
<dbReference type="InterPro" id="IPR037143">
    <property type="entry name" value="4-PPantetheinyl_Trfase_dom_sf"/>
</dbReference>
<dbReference type="Gene3D" id="3.90.470.20">
    <property type="entry name" value="4'-phosphopantetheinyl transferase domain"/>
    <property type="match status" value="2"/>
</dbReference>
<evidence type="ECO:0000256" key="1">
    <source>
        <dbReference type="ARBA" id="ARBA00006195"/>
    </source>
</evidence>
<dbReference type="Pfam" id="PF22624">
    <property type="entry name" value="AASDHPPT_N"/>
    <property type="match status" value="1"/>
</dbReference>
<dbReference type="OrthoDB" id="26719at2759"/>
<comment type="caution">
    <text evidence="11">The sequence shown here is derived from an EMBL/GenBank/DDBJ whole genome shotgun (WGS) entry which is preliminary data.</text>
</comment>
<feature type="domain" description="4'-phosphopantetheinyl transferase N-terminal" evidence="10">
    <location>
        <begin position="1"/>
        <end position="66"/>
    </location>
</feature>
<dbReference type="GO" id="GO:0000287">
    <property type="term" value="F:magnesium ion binding"/>
    <property type="evidence" value="ECO:0007669"/>
    <property type="project" value="InterPro"/>
</dbReference>
<comment type="similarity">
    <text evidence="1">Belongs to the P-Pant transferase superfamily. AcpS family.</text>
</comment>
<comment type="catalytic activity">
    <reaction evidence="8">
        <text>apo-[ACP] + acetyl-CoA = acetyl-[ACP] + adenosine 3',5'-bisphosphate + H(+)</text>
        <dbReference type="Rhea" id="RHEA:46564"/>
        <dbReference type="Rhea" id="RHEA-COMP:9621"/>
        <dbReference type="Rhea" id="RHEA-COMP:9690"/>
        <dbReference type="ChEBI" id="CHEBI:15378"/>
        <dbReference type="ChEBI" id="CHEBI:29999"/>
        <dbReference type="ChEBI" id="CHEBI:57288"/>
        <dbReference type="ChEBI" id="CHEBI:58343"/>
        <dbReference type="ChEBI" id="CHEBI:78446"/>
    </reaction>
    <physiologicalReaction direction="left-to-right" evidence="8">
        <dbReference type="Rhea" id="RHEA:46565"/>
    </physiologicalReaction>
</comment>
<dbReference type="GO" id="GO:0008897">
    <property type="term" value="F:holo-[acyl-carrier-protein] synthase activity"/>
    <property type="evidence" value="ECO:0007669"/>
    <property type="project" value="UniProtKB-EC"/>
</dbReference>
<evidence type="ECO:0000256" key="4">
    <source>
        <dbReference type="ARBA" id="ARBA00022679"/>
    </source>
</evidence>
<reference evidence="11 12" key="1">
    <citation type="journal article" date="2018" name="Gigascience">
        <title>Genomes of trombidid mites reveal novel predicted allergens and laterally-transferred genes associated with secondary metabolism.</title>
        <authorList>
            <person name="Dong X."/>
            <person name="Chaisiri K."/>
            <person name="Xia D."/>
            <person name="Armstrong S.D."/>
            <person name="Fang Y."/>
            <person name="Donnelly M.J."/>
            <person name="Kadowaki T."/>
            <person name="McGarry J.W."/>
            <person name="Darby A.C."/>
            <person name="Makepeace B.L."/>
        </authorList>
    </citation>
    <scope>NUCLEOTIDE SEQUENCE [LARGE SCALE GENOMIC DNA]</scope>
    <source>
        <strain evidence="11">UoL-UT</strain>
    </source>
</reference>
<evidence type="ECO:0000259" key="9">
    <source>
        <dbReference type="Pfam" id="PF01648"/>
    </source>
</evidence>